<keyword evidence="4 6" id="KW-1133">Transmembrane helix</keyword>
<organism evidence="8 9">
    <name type="scientific">Breoghania corrubedonensis</name>
    <dbReference type="NCBI Taxonomy" id="665038"/>
    <lineage>
        <taxon>Bacteria</taxon>
        <taxon>Pseudomonadati</taxon>
        <taxon>Pseudomonadota</taxon>
        <taxon>Alphaproteobacteria</taxon>
        <taxon>Hyphomicrobiales</taxon>
        <taxon>Stappiaceae</taxon>
        <taxon>Breoghania</taxon>
    </lineage>
</organism>
<comment type="caution">
    <text evidence="8">The sequence shown here is derived from an EMBL/GenBank/DDBJ whole genome shotgun (WGS) entry which is preliminary data.</text>
</comment>
<keyword evidence="9" id="KW-1185">Reference proteome</keyword>
<evidence type="ECO:0000256" key="1">
    <source>
        <dbReference type="ARBA" id="ARBA00004141"/>
    </source>
</evidence>
<evidence type="ECO:0000259" key="7">
    <source>
        <dbReference type="Pfam" id="PF04138"/>
    </source>
</evidence>
<comment type="subcellular location">
    <subcellularLocation>
        <location evidence="1">Membrane</location>
        <topology evidence="1">Multi-pass membrane protein</topology>
    </subcellularLocation>
</comment>
<gene>
    <name evidence="8" type="ORF">C8N35_108177</name>
</gene>
<accession>A0A2T5V5X1</accession>
<dbReference type="AlphaFoldDB" id="A0A2T5V5X1"/>
<dbReference type="InterPro" id="IPR051401">
    <property type="entry name" value="GtrA_CellWall_Glycosyl"/>
</dbReference>
<dbReference type="Pfam" id="PF04138">
    <property type="entry name" value="GtrA_DPMS_TM"/>
    <property type="match status" value="1"/>
</dbReference>
<evidence type="ECO:0000256" key="4">
    <source>
        <dbReference type="ARBA" id="ARBA00022989"/>
    </source>
</evidence>
<evidence type="ECO:0000313" key="8">
    <source>
        <dbReference type="EMBL" id="PTW59140.1"/>
    </source>
</evidence>
<dbReference type="Proteomes" id="UP000244081">
    <property type="component" value="Unassembled WGS sequence"/>
</dbReference>
<comment type="similarity">
    <text evidence="2">Belongs to the GtrA family.</text>
</comment>
<feature type="transmembrane region" description="Helical" evidence="6">
    <location>
        <begin position="58"/>
        <end position="78"/>
    </location>
</feature>
<evidence type="ECO:0000256" key="2">
    <source>
        <dbReference type="ARBA" id="ARBA00009399"/>
    </source>
</evidence>
<dbReference type="EMBL" id="QAYG01000008">
    <property type="protein sequence ID" value="PTW59140.1"/>
    <property type="molecule type" value="Genomic_DNA"/>
</dbReference>
<feature type="transmembrane region" description="Helical" evidence="6">
    <location>
        <begin position="98"/>
        <end position="119"/>
    </location>
</feature>
<dbReference type="InterPro" id="IPR007267">
    <property type="entry name" value="GtrA_DPMS_TM"/>
</dbReference>
<feature type="transmembrane region" description="Helical" evidence="6">
    <location>
        <begin position="21"/>
        <end position="46"/>
    </location>
</feature>
<dbReference type="PANTHER" id="PTHR38459">
    <property type="entry name" value="PROPHAGE BACTOPRENOL-LINKED GLUCOSE TRANSLOCASE HOMOLOG"/>
    <property type="match status" value="1"/>
</dbReference>
<dbReference type="PANTHER" id="PTHR38459:SF1">
    <property type="entry name" value="PROPHAGE BACTOPRENOL-LINKED GLUCOSE TRANSLOCASE HOMOLOG"/>
    <property type="match status" value="1"/>
</dbReference>
<evidence type="ECO:0000256" key="5">
    <source>
        <dbReference type="ARBA" id="ARBA00023136"/>
    </source>
</evidence>
<proteinExistence type="inferred from homology"/>
<feature type="domain" description="GtrA/DPMS transmembrane" evidence="7">
    <location>
        <begin position="30"/>
        <end position="148"/>
    </location>
</feature>
<dbReference type="GO" id="GO:0005886">
    <property type="term" value="C:plasma membrane"/>
    <property type="evidence" value="ECO:0007669"/>
    <property type="project" value="TreeGrafter"/>
</dbReference>
<name>A0A2T5V5X1_9HYPH</name>
<dbReference type="GO" id="GO:0000271">
    <property type="term" value="P:polysaccharide biosynthetic process"/>
    <property type="evidence" value="ECO:0007669"/>
    <property type="project" value="InterPro"/>
</dbReference>
<protein>
    <submittedName>
        <fullName evidence="8">Putative flippase GtrA</fullName>
    </submittedName>
</protein>
<keyword evidence="3 6" id="KW-0812">Transmembrane</keyword>
<sequence length="164" mass="17476">MREHKGGAKTMTERPPWFGRAVGEILAASRFGIVGLAATAVHAGVALGLAMPGILPPLVANTIAFLTAFAVSFAGHHFWSFPQAPQAKRRWKARLPRFFLIALMGFAANSGALASWLAFTNWPQSVGILLAIVLVPAVTFLGSRLWAFADTRIAPAGANDHDCV</sequence>
<evidence type="ECO:0000256" key="6">
    <source>
        <dbReference type="SAM" id="Phobius"/>
    </source>
</evidence>
<evidence type="ECO:0000256" key="3">
    <source>
        <dbReference type="ARBA" id="ARBA00022692"/>
    </source>
</evidence>
<keyword evidence="5 6" id="KW-0472">Membrane</keyword>
<reference evidence="8 9" key="1">
    <citation type="submission" date="2018-04" db="EMBL/GenBank/DDBJ databases">
        <title>Genomic Encyclopedia of Archaeal and Bacterial Type Strains, Phase II (KMG-II): from individual species to whole genera.</title>
        <authorList>
            <person name="Goeker M."/>
        </authorList>
    </citation>
    <scope>NUCLEOTIDE SEQUENCE [LARGE SCALE GENOMIC DNA]</scope>
    <source>
        <strain evidence="8 9">DSM 23382</strain>
    </source>
</reference>
<feature type="transmembrane region" description="Helical" evidence="6">
    <location>
        <begin position="125"/>
        <end position="147"/>
    </location>
</feature>
<evidence type="ECO:0000313" key="9">
    <source>
        <dbReference type="Proteomes" id="UP000244081"/>
    </source>
</evidence>